<evidence type="ECO:0000313" key="3">
    <source>
        <dbReference type="Proteomes" id="UP001231189"/>
    </source>
</evidence>
<proteinExistence type="predicted"/>
<organism evidence="2 3">
    <name type="scientific">Lolium multiflorum</name>
    <name type="common">Italian ryegrass</name>
    <name type="synonym">Lolium perenne subsp. multiflorum</name>
    <dbReference type="NCBI Taxonomy" id="4521"/>
    <lineage>
        <taxon>Eukaryota</taxon>
        <taxon>Viridiplantae</taxon>
        <taxon>Streptophyta</taxon>
        <taxon>Embryophyta</taxon>
        <taxon>Tracheophyta</taxon>
        <taxon>Spermatophyta</taxon>
        <taxon>Magnoliopsida</taxon>
        <taxon>Liliopsida</taxon>
        <taxon>Poales</taxon>
        <taxon>Poaceae</taxon>
        <taxon>BOP clade</taxon>
        <taxon>Pooideae</taxon>
        <taxon>Poodae</taxon>
        <taxon>Poeae</taxon>
        <taxon>Poeae Chloroplast Group 2 (Poeae type)</taxon>
        <taxon>Loliodinae</taxon>
        <taxon>Loliinae</taxon>
        <taxon>Lolium</taxon>
    </lineage>
</organism>
<dbReference type="Pfam" id="PF00646">
    <property type="entry name" value="F-box"/>
    <property type="match status" value="1"/>
</dbReference>
<sequence>MNNISRRALHGIYLRTRRSPNIRAMQNAAARCDRLSELPNNILLDILERVDTLDALRTCTLSKRLMRLPAMLSRFDIDICSLTQHHDKASHGFNTADVVRYNNTLAGVTEKILAARSPEIHTIHKLRVTCYLRPDECLPITRAFASTMADHKVDKAEFVPILEKPFSECTNGDLLCYAKRFNICLGDCPAAFAGLTCLWLSNLRFADQLDIPNILSTCKRLESLRLSHCDAGIGSVLMVEHDQLVELIVDQGVFAAVHLYGVPKLQHLTFNCWWYQAPLTFGCVPQLSKLSLGKRGRTLTRNLQLSQLLANVPSIRDMHLDFVSEKIWVVPECPKVLTPVLRKLEILNLDNIPEGFDIAWTMFILEAASSLRELCIMVWDHYWCKLVIQQGDPRKQGYPEKANGGKWQTSAGFKHKNLLKLTIYGFQPNENMVQYVRRIREVAVNMREISLHDVKEACERCGDLDPKTKVITRSKVYPNNLIVRRMISLRSS</sequence>
<evidence type="ECO:0000313" key="2">
    <source>
        <dbReference type="EMBL" id="KAK1618770.1"/>
    </source>
</evidence>
<dbReference type="InterPro" id="IPR032675">
    <property type="entry name" value="LRR_dom_sf"/>
</dbReference>
<protein>
    <recommendedName>
        <fullName evidence="1">F-box domain-containing protein</fullName>
    </recommendedName>
</protein>
<keyword evidence="3" id="KW-1185">Reference proteome</keyword>
<dbReference type="PROSITE" id="PS50181">
    <property type="entry name" value="FBOX"/>
    <property type="match status" value="1"/>
</dbReference>
<dbReference type="Pfam" id="PF23622">
    <property type="entry name" value="LRR_At1g61320_AtMIF1"/>
    <property type="match status" value="1"/>
</dbReference>
<evidence type="ECO:0000259" key="1">
    <source>
        <dbReference type="PROSITE" id="PS50181"/>
    </source>
</evidence>
<accession>A0AAD8VVK6</accession>
<dbReference type="InterPro" id="IPR044997">
    <property type="entry name" value="F-box_plant"/>
</dbReference>
<feature type="domain" description="F-box" evidence="1">
    <location>
        <begin position="32"/>
        <end position="68"/>
    </location>
</feature>
<dbReference type="InterPro" id="IPR055357">
    <property type="entry name" value="LRR_At1g61320_AtMIF1"/>
</dbReference>
<dbReference type="Gene3D" id="3.80.10.10">
    <property type="entry name" value="Ribonuclease Inhibitor"/>
    <property type="match status" value="1"/>
</dbReference>
<dbReference type="Proteomes" id="UP001231189">
    <property type="component" value="Unassembled WGS sequence"/>
</dbReference>
<reference evidence="2" key="1">
    <citation type="submission" date="2023-07" db="EMBL/GenBank/DDBJ databases">
        <title>A chromosome-level genome assembly of Lolium multiflorum.</title>
        <authorList>
            <person name="Chen Y."/>
            <person name="Copetti D."/>
            <person name="Kolliker R."/>
            <person name="Studer B."/>
        </authorList>
    </citation>
    <scope>NUCLEOTIDE SEQUENCE</scope>
    <source>
        <strain evidence="2">02402/16</strain>
        <tissue evidence="2">Leaf</tissue>
    </source>
</reference>
<dbReference type="SUPFAM" id="SSF81383">
    <property type="entry name" value="F-box domain"/>
    <property type="match status" value="1"/>
</dbReference>
<gene>
    <name evidence="2" type="ORF">QYE76_024287</name>
</gene>
<dbReference type="SUPFAM" id="SSF52047">
    <property type="entry name" value="RNI-like"/>
    <property type="match status" value="1"/>
</dbReference>
<name>A0AAD8VVK6_LOLMU</name>
<dbReference type="AlphaFoldDB" id="A0AAD8VVK6"/>
<dbReference type="InterPro" id="IPR001810">
    <property type="entry name" value="F-box_dom"/>
</dbReference>
<dbReference type="InterPro" id="IPR036047">
    <property type="entry name" value="F-box-like_dom_sf"/>
</dbReference>
<dbReference type="PANTHER" id="PTHR32153">
    <property type="entry name" value="OJ000223_09.16 PROTEIN"/>
    <property type="match status" value="1"/>
</dbReference>
<dbReference type="EMBL" id="JAUUTY010000006">
    <property type="protein sequence ID" value="KAK1618770.1"/>
    <property type="molecule type" value="Genomic_DNA"/>
</dbReference>
<comment type="caution">
    <text evidence="2">The sequence shown here is derived from an EMBL/GenBank/DDBJ whole genome shotgun (WGS) entry which is preliminary data.</text>
</comment>